<dbReference type="KEGG" id="bbo:BBOV_III008490"/>
<dbReference type="SMART" id="SM00360">
    <property type="entry name" value="RRM"/>
    <property type="match status" value="1"/>
</dbReference>
<name>A7APC5_BABBO</name>
<evidence type="ECO:0000259" key="4">
    <source>
        <dbReference type="PROSITE" id="PS50102"/>
    </source>
</evidence>
<dbReference type="GO" id="GO:0003723">
    <property type="term" value="F:RNA binding"/>
    <property type="evidence" value="ECO:0007669"/>
    <property type="project" value="UniProtKB-UniRule"/>
</dbReference>
<dbReference type="RefSeq" id="XP_001611977.1">
    <property type="nucleotide sequence ID" value="XM_001611927.1"/>
</dbReference>
<evidence type="ECO:0000313" key="7">
    <source>
        <dbReference type="EMBL" id="EDO08409.1"/>
    </source>
</evidence>
<dbReference type="InterPro" id="IPR000504">
    <property type="entry name" value="RRM_dom"/>
</dbReference>
<dbReference type="InParanoid" id="A7APC5"/>
<reference evidence="7 8" key="1">
    <citation type="journal article" date="2007" name="PLoS Pathog.">
        <title>Genome sequence of Babesia bovis and comparative analysis of apicomplexan hemoprotozoa.</title>
        <authorList>
            <person name="Brayton K.A."/>
            <person name="Lau A.O.T."/>
            <person name="Herndon D.R."/>
            <person name="Hannick L."/>
            <person name="Kappmeyer L.S."/>
            <person name="Berens S.J."/>
            <person name="Bidwell S.L."/>
            <person name="Brown W.C."/>
            <person name="Crabtree J."/>
            <person name="Fadrosh D."/>
            <person name="Feldblum T."/>
            <person name="Forberger H.A."/>
            <person name="Haas B.J."/>
            <person name="Howell J.M."/>
            <person name="Khouri H."/>
            <person name="Koo H."/>
            <person name="Mann D.J."/>
            <person name="Norimine J."/>
            <person name="Paulsen I.T."/>
            <person name="Radune D."/>
            <person name="Ren Q."/>
            <person name="Smith R.K. Jr."/>
            <person name="Suarez C.E."/>
            <person name="White O."/>
            <person name="Wortman J.R."/>
            <person name="Knowles D.P. Jr."/>
            <person name="McElwain T.F."/>
            <person name="Nene V.M."/>
        </authorList>
    </citation>
    <scope>NUCLEOTIDE SEQUENCE [LARGE SCALE GENOMIC DNA]</scope>
    <source>
        <strain evidence="7">T2Bo</strain>
    </source>
</reference>
<dbReference type="CDD" id="cd00590">
    <property type="entry name" value="RRM_SF"/>
    <property type="match status" value="1"/>
</dbReference>
<dbReference type="PROSITE" id="PS50128">
    <property type="entry name" value="SURP"/>
    <property type="match status" value="1"/>
</dbReference>
<feature type="region of interest" description="Disordered" evidence="3">
    <location>
        <begin position="673"/>
        <end position="693"/>
    </location>
</feature>
<dbReference type="InterPro" id="IPR012677">
    <property type="entry name" value="Nucleotide-bd_a/b_plait_sf"/>
</dbReference>
<dbReference type="GeneID" id="5480229"/>
<evidence type="ECO:0000256" key="2">
    <source>
        <dbReference type="PROSITE-ProRule" id="PRU00176"/>
    </source>
</evidence>
<dbReference type="SMART" id="SM00582">
    <property type="entry name" value="RPR"/>
    <property type="match status" value="1"/>
</dbReference>
<dbReference type="Pfam" id="PF04818">
    <property type="entry name" value="CID"/>
    <property type="match status" value="1"/>
</dbReference>
<dbReference type="Pfam" id="PF00076">
    <property type="entry name" value="RRM_1"/>
    <property type="match status" value="1"/>
</dbReference>
<evidence type="ECO:0000313" key="8">
    <source>
        <dbReference type="Proteomes" id="UP000002173"/>
    </source>
</evidence>
<dbReference type="InterPro" id="IPR006569">
    <property type="entry name" value="CID_dom"/>
</dbReference>
<dbReference type="PROSITE" id="PS50102">
    <property type="entry name" value="RRM"/>
    <property type="match status" value="1"/>
</dbReference>
<feature type="domain" description="SURP motif" evidence="5">
    <location>
        <begin position="278"/>
        <end position="321"/>
    </location>
</feature>
<dbReference type="STRING" id="5865.A7APC5"/>
<dbReference type="Pfam" id="PF01805">
    <property type="entry name" value="Surp"/>
    <property type="match status" value="1"/>
</dbReference>
<dbReference type="InterPro" id="IPR008942">
    <property type="entry name" value="ENTH_VHS"/>
</dbReference>
<reference evidence="8" key="2">
    <citation type="journal article" date="2020" name="Data Brief">
        <title>Transcriptome dataset of Babesia bovis life stages within vertebrate and invertebrate hosts.</title>
        <authorList>
            <person name="Ueti M.W."/>
            <person name="Johnson W.C."/>
            <person name="Kappmeyer L.S."/>
            <person name="Herndon D.R."/>
            <person name="Mousel M.R."/>
            <person name="Reif K.E."/>
            <person name="Taus N.S."/>
            <person name="Ifeonu O.O."/>
            <person name="Silva J.C."/>
            <person name="Suarez C.E."/>
            <person name="Brayton K.A."/>
        </authorList>
    </citation>
    <scope>NUCLEOTIDE SEQUENCE [LARGE SCALE GENOMIC DNA]</scope>
</reference>
<feature type="region of interest" description="Disordered" evidence="3">
    <location>
        <begin position="626"/>
        <end position="650"/>
    </location>
</feature>
<feature type="domain" description="RRM" evidence="4">
    <location>
        <begin position="159"/>
        <end position="237"/>
    </location>
</feature>
<dbReference type="Gene3D" id="1.25.40.90">
    <property type="match status" value="1"/>
</dbReference>
<proteinExistence type="predicted"/>
<dbReference type="Gene3D" id="1.10.10.790">
    <property type="entry name" value="Surp module"/>
    <property type="match status" value="1"/>
</dbReference>
<dbReference type="OMA" id="MIFCTRH"/>
<dbReference type="eggNOG" id="KOG0151">
    <property type="taxonomic scope" value="Eukaryota"/>
</dbReference>
<comment type="caution">
    <text evidence="7">The sequence shown here is derived from an EMBL/GenBank/DDBJ whole genome shotgun (WGS) entry which is preliminary data.</text>
</comment>
<dbReference type="InterPro" id="IPR051485">
    <property type="entry name" value="SR-CTD_assoc_factor"/>
</dbReference>
<dbReference type="GO" id="GO:0006396">
    <property type="term" value="P:RNA processing"/>
    <property type="evidence" value="ECO:0007669"/>
    <property type="project" value="InterPro"/>
</dbReference>
<dbReference type="Proteomes" id="UP000002173">
    <property type="component" value="Unassembled WGS sequence"/>
</dbReference>
<dbReference type="EMBL" id="AAXT01000001">
    <property type="protein sequence ID" value="EDO08409.1"/>
    <property type="molecule type" value="Genomic_DNA"/>
</dbReference>
<sequence length="717" mass="81609">MAHVVGRLKKQKEDDLAKEQERLETARIYSEYVRDFESTGLSSETSNDIQFVKSGQPLNNPDTSNVFSNADADSTALDEHGAEYLNYVQPAPHTRRIAPGKTKEIDAFIQELKEKQQRQEAEKALQRKGVSSATRTSRFCSPKVDYDIHKQDTLSQSKNALYISNLPLSVQQFDVERLCSRYGAIDHVSIVPVTTGPHDSVYAVVIYRDPTDAACAKDDLDGKEIYGRRCEINWGYQGAIPSQFTGQMHNDTSTTRPLLAYSDTVDVCMPMNPAKRAVIDLTARYVAEIGADYEYLLISNEKRDGLFSFLHDRCSPEHVYYRWKVYSLLQNDTDSKWRTDGFCVITDGLVWYPPTDLTQPRVPDPLLGIDPASLSQNGKTPMQQSELRKLESILSNATTIRGYIADAMMFMINHGESAVQVTDCLVEYIMKDSPTVDTKISRLYILSDVLYNTSASHQFGWIYRLTFEKKIPEVFAHIREYIKSSTSKIAVQELISCVERILNAWHQWDAYPQEYLYGLESMLWGPYPSEFVTLPIFDQHRDIIDPGYDGDEFILFDLLSRFTLKWRPVAYEYSLMRLKKLKQLCQNRGVVSTPYTRESMVTRLIIYDIYVESRVERSNLNAEIGAGKTETAESDSGSSMEFEEPGNDISAPVETEIVHNNNMESDCDLMLKQDLTESQADQPSERVEIQETVSPCKFTATMDDDIDDMFATDNSET</sequence>
<evidence type="ECO:0000256" key="3">
    <source>
        <dbReference type="SAM" id="MobiDB-lite"/>
    </source>
</evidence>
<dbReference type="InterPro" id="IPR035967">
    <property type="entry name" value="SWAP/Surp_sf"/>
</dbReference>
<accession>A7APC5</accession>
<evidence type="ECO:0000259" key="5">
    <source>
        <dbReference type="PROSITE" id="PS50128"/>
    </source>
</evidence>
<reference evidence="8" key="3">
    <citation type="journal article" date="2021" name="Int. J. Parasitol.">
        <title>Comparative analysis of gene expression between Babesia bovis blood stages and kinetes allowed by improved genome annotation.</title>
        <authorList>
            <person name="Ueti M.W."/>
            <person name="Johnson W.C."/>
            <person name="Kappmeyer L.S."/>
            <person name="Herndon D.R."/>
            <person name="Mousel M.R."/>
            <person name="Reif K.E."/>
            <person name="Taus N.S."/>
            <person name="Ifeonu O.O."/>
            <person name="Silva J.C."/>
            <person name="Suarez C.E."/>
            <person name="Brayton K.A."/>
        </authorList>
    </citation>
    <scope>NUCLEOTIDE SEQUENCE [LARGE SCALE GENOMIC DNA]</scope>
</reference>
<dbReference type="VEuPathDB" id="PiroplasmaDB:BBOV_III008490"/>
<dbReference type="SUPFAM" id="SSF109905">
    <property type="entry name" value="Surp module (SWAP domain)"/>
    <property type="match status" value="1"/>
</dbReference>
<gene>
    <name evidence="7" type="ORF">BBOV_III008490</name>
</gene>
<keyword evidence="8" id="KW-1185">Reference proteome</keyword>
<keyword evidence="1 2" id="KW-0694">RNA-binding</keyword>
<dbReference type="FunCoup" id="A7APC5">
    <property type="interactions" value="388"/>
</dbReference>
<dbReference type="PANTHER" id="PTHR23140">
    <property type="entry name" value="RNA PROCESSING PROTEIN LD23810P"/>
    <property type="match status" value="1"/>
</dbReference>
<evidence type="ECO:0000256" key="1">
    <source>
        <dbReference type="ARBA" id="ARBA00022884"/>
    </source>
</evidence>
<dbReference type="AlphaFoldDB" id="A7APC5"/>
<dbReference type="Gene3D" id="3.30.70.330">
    <property type="match status" value="1"/>
</dbReference>
<organism evidence="7 8">
    <name type="scientific">Babesia bovis</name>
    <dbReference type="NCBI Taxonomy" id="5865"/>
    <lineage>
        <taxon>Eukaryota</taxon>
        <taxon>Sar</taxon>
        <taxon>Alveolata</taxon>
        <taxon>Apicomplexa</taxon>
        <taxon>Aconoidasida</taxon>
        <taxon>Piroplasmida</taxon>
        <taxon>Babesiidae</taxon>
        <taxon>Babesia</taxon>
    </lineage>
</organism>
<dbReference type="InterPro" id="IPR000061">
    <property type="entry name" value="Surp"/>
</dbReference>
<dbReference type="GO" id="GO:0005634">
    <property type="term" value="C:nucleus"/>
    <property type="evidence" value="ECO:0007669"/>
    <property type="project" value="TreeGrafter"/>
</dbReference>
<feature type="domain" description="CID" evidence="6">
    <location>
        <begin position="382"/>
        <end position="527"/>
    </location>
</feature>
<dbReference type="PANTHER" id="PTHR23140:SF0">
    <property type="entry name" value="U2 SNRNP-ASSOCIATED SURP MOTIF-CONTAINING PROTEIN"/>
    <property type="match status" value="1"/>
</dbReference>
<dbReference type="SMART" id="SM00648">
    <property type="entry name" value="SWAP"/>
    <property type="match status" value="1"/>
</dbReference>
<protein>
    <submittedName>
        <fullName evidence="7">Surp module family protein</fullName>
    </submittedName>
</protein>
<evidence type="ECO:0000259" key="6">
    <source>
        <dbReference type="PROSITE" id="PS51391"/>
    </source>
</evidence>
<dbReference type="SUPFAM" id="SSF54928">
    <property type="entry name" value="RNA-binding domain, RBD"/>
    <property type="match status" value="1"/>
</dbReference>
<dbReference type="InterPro" id="IPR035979">
    <property type="entry name" value="RBD_domain_sf"/>
</dbReference>
<dbReference type="PROSITE" id="PS51391">
    <property type="entry name" value="CID"/>
    <property type="match status" value="1"/>
</dbReference>